<sequence>MLGMKEKLELTSQLNNVTRQLKSGELGMMERLQLSGERNSILAKLKAKPKPVEPPADTVETPEPELEPEQVESGKPKTHRYNSNIGSKVKAGDEILNAKMDTWTKKYKAENALNAADLQGLAIAVGSDEFGWRIKVIDQLPEGTVLEVFENQKTVGGLDTWVYSVKVKDGNGEADTKLLQVAKAFESGAHVVGDAVEMSVFNIEQMARDKGFKLDLSNLSADGRAGFDSELEDKPEQIESELIAKFKAGDFNNTKPAEFVEIMRDVHTDGLPLDDVKQGAISWFGANPNLIADKAA</sequence>
<evidence type="ECO:0000313" key="3">
    <source>
        <dbReference type="Proteomes" id="UP000253437"/>
    </source>
</evidence>
<feature type="region of interest" description="Disordered" evidence="1">
    <location>
        <begin position="45"/>
        <end position="81"/>
    </location>
</feature>
<organism evidence="2 3">
    <name type="scientific">Vibrio harveyi</name>
    <name type="common">Beneckea harveyi</name>
    <dbReference type="NCBI Taxonomy" id="669"/>
    <lineage>
        <taxon>Bacteria</taxon>
        <taxon>Pseudomonadati</taxon>
        <taxon>Pseudomonadota</taxon>
        <taxon>Gammaproteobacteria</taxon>
        <taxon>Vibrionales</taxon>
        <taxon>Vibrionaceae</taxon>
        <taxon>Vibrio</taxon>
    </lineage>
</organism>
<dbReference type="RefSeq" id="WP_114091620.1">
    <property type="nucleotide sequence ID" value="NZ_QOUW02000007.1"/>
</dbReference>
<gene>
    <name evidence="2" type="ORF">DS957_003600</name>
</gene>
<evidence type="ECO:0000256" key="1">
    <source>
        <dbReference type="SAM" id="MobiDB-lite"/>
    </source>
</evidence>
<proteinExistence type="predicted"/>
<reference evidence="2 3" key="1">
    <citation type="submission" date="2018-08" db="EMBL/GenBank/DDBJ databases">
        <title>Vibrio harveyi strains pathogenic to white snook Centropomus viridis Lockington (1877) and potential probiotic bacteria.</title>
        <authorList>
            <person name="Soto-Rodriguez S."/>
            <person name="Gomez-Gil B."/>
            <person name="Lozano-Olvera R."/>
        </authorList>
    </citation>
    <scope>NUCLEOTIDE SEQUENCE [LARGE SCALE GENOMIC DNA]</scope>
    <source>
        <strain evidence="2 3">CAIM 1508</strain>
    </source>
</reference>
<dbReference type="EMBL" id="QOUW02000007">
    <property type="protein sequence ID" value="RIW17866.1"/>
    <property type="molecule type" value="Genomic_DNA"/>
</dbReference>
<dbReference type="Proteomes" id="UP000253437">
    <property type="component" value="Unassembled WGS sequence"/>
</dbReference>
<name>A0A8B3DT48_VIBHA</name>
<feature type="compositionally biased region" description="Acidic residues" evidence="1">
    <location>
        <begin position="60"/>
        <end position="70"/>
    </location>
</feature>
<accession>A0A8B3DT48</accession>
<comment type="caution">
    <text evidence="2">The sequence shown here is derived from an EMBL/GenBank/DDBJ whole genome shotgun (WGS) entry which is preliminary data.</text>
</comment>
<protein>
    <submittedName>
        <fullName evidence="2">Uncharacterized protein</fullName>
    </submittedName>
</protein>
<dbReference type="AlphaFoldDB" id="A0A8B3DT48"/>
<evidence type="ECO:0000313" key="2">
    <source>
        <dbReference type="EMBL" id="RIW17866.1"/>
    </source>
</evidence>